<evidence type="ECO:0000313" key="2">
    <source>
        <dbReference type="EMBL" id="KKL99558.1"/>
    </source>
</evidence>
<feature type="region of interest" description="Disordered" evidence="1">
    <location>
        <begin position="705"/>
        <end position="725"/>
    </location>
</feature>
<evidence type="ECO:0000256" key="1">
    <source>
        <dbReference type="SAM" id="MobiDB-lite"/>
    </source>
</evidence>
<dbReference type="InterPro" id="IPR025048">
    <property type="entry name" value="DUF3987"/>
</dbReference>
<dbReference type="AlphaFoldDB" id="A0A0F9GL91"/>
<accession>A0A0F9GL91</accession>
<dbReference type="EMBL" id="LAZR01017647">
    <property type="protein sequence ID" value="KKL99558.1"/>
    <property type="molecule type" value="Genomic_DNA"/>
</dbReference>
<gene>
    <name evidence="2" type="ORF">LCGC14_1813230</name>
</gene>
<evidence type="ECO:0008006" key="3">
    <source>
        <dbReference type="Google" id="ProtNLM"/>
    </source>
</evidence>
<comment type="caution">
    <text evidence="2">The sequence shown here is derived from an EMBL/GenBank/DDBJ whole genome shotgun (WGS) entry which is preliminary data.</text>
</comment>
<reference evidence="2" key="1">
    <citation type="journal article" date="2015" name="Nature">
        <title>Complex archaea that bridge the gap between prokaryotes and eukaryotes.</title>
        <authorList>
            <person name="Spang A."/>
            <person name="Saw J.H."/>
            <person name="Jorgensen S.L."/>
            <person name="Zaremba-Niedzwiedzka K."/>
            <person name="Martijn J."/>
            <person name="Lind A.E."/>
            <person name="van Eijk R."/>
            <person name="Schleper C."/>
            <person name="Guy L."/>
            <person name="Ettema T.J."/>
        </authorList>
    </citation>
    <scope>NUCLEOTIDE SEQUENCE</scope>
</reference>
<feature type="non-terminal residue" evidence="2">
    <location>
        <position position="1"/>
    </location>
</feature>
<organism evidence="2">
    <name type="scientific">marine sediment metagenome</name>
    <dbReference type="NCBI Taxonomy" id="412755"/>
    <lineage>
        <taxon>unclassified sequences</taxon>
        <taxon>metagenomes</taxon>
        <taxon>ecological metagenomes</taxon>
    </lineage>
</organism>
<name>A0A0F9GL91_9ZZZZ</name>
<protein>
    <recommendedName>
        <fullName evidence="3">DUF3987 domain-containing protein</fullName>
    </recommendedName>
</protein>
<dbReference type="Pfam" id="PF13148">
    <property type="entry name" value="DUF3987"/>
    <property type="match status" value="1"/>
</dbReference>
<proteinExistence type="predicted"/>
<sequence>IHTDLVKECGWPSPVAADSGNGAHLLFRIDLSNDDTTTAMVKNALAALDQIFSDDTVEVDKGTFNASRIWKVYGSVAGKGDNTEARPHRVAGLLHVPEHIDVVPIEKLQALADQFVEEPASRTRPGNGQSANGNGTFDLAEWITCRGLKVTGPTAWQGGQRWVFETCPWNPEHTNRSAFIIQQPTGAIGAGCHHNGCQGKGWRELRDVVEPDWRIRRNHRDTCDGSDRTPRNAEKTGVVSRVTEAPPWKPFPVGALPEPIGGFIRAGAKSIGCDPSFLALPLLAALASAIGATKRIELKPGWTEPAVVWTAIVGESGTMKSPAMALALGPLKRLQAYAMAEYPELQAQYVCDCALFDADMASWKHKGRATGEPPPEKPEEPQVRRYLIDDVTIEALADRLQHAPRGLLCATDELAGWLASFGQYKSGGRNGDVSRWLSIHRAESLLIDRKTGATKTIYIPRAAVSVCGGIQPEILRRSLGAEHLANGLAARLLVTMPPRMTKVWTNASVDGTLQQDVDHVFDRLLALDFQTDDDGQPAPLDLKLNPAGKSAWIRFYNRHAKEQAELTGELAAAWSKLEGYAGRLALIVHLCRFAADDPSLDPDHIDAQSIEAGVTLVEWFGNEARRVYRTFDENEEDRDCRQLIELIERQGGQISTRELQRCRHLATSEDAEKVLARLADADLGEWITVQTGGRPASVFRLSSSVTRDTTPLKPEENDASVTSVTGESFDDINRLLGAAGDLDTAQTEE</sequence>